<dbReference type="PANTHER" id="PTHR24104">
    <property type="entry name" value="E3 UBIQUITIN-PROTEIN LIGASE NHLRC1-RELATED"/>
    <property type="match status" value="1"/>
</dbReference>
<feature type="signal peptide" evidence="1">
    <location>
        <begin position="1"/>
        <end position="32"/>
    </location>
</feature>
<keyword evidence="4" id="KW-1185">Reference proteome</keyword>
<dbReference type="Gene3D" id="2.60.120.260">
    <property type="entry name" value="Galactose-binding domain-like"/>
    <property type="match status" value="2"/>
</dbReference>
<evidence type="ECO:0000259" key="2">
    <source>
        <dbReference type="Pfam" id="PF24135"/>
    </source>
</evidence>
<evidence type="ECO:0000313" key="3">
    <source>
        <dbReference type="EMBL" id="SEU28145.1"/>
    </source>
</evidence>
<dbReference type="Pfam" id="PF24135">
    <property type="entry name" value="DUF7402"/>
    <property type="match status" value="1"/>
</dbReference>
<dbReference type="Gene3D" id="2.60.40.4070">
    <property type="match status" value="1"/>
</dbReference>
<dbReference type="Gene3D" id="2.120.10.30">
    <property type="entry name" value="TolB, C-terminal domain"/>
    <property type="match status" value="1"/>
</dbReference>
<organism evidence="3 4">
    <name type="scientific">Stigmatella erecta</name>
    <dbReference type="NCBI Taxonomy" id="83460"/>
    <lineage>
        <taxon>Bacteria</taxon>
        <taxon>Pseudomonadati</taxon>
        <taxon>Myxococcota</taxon>
        <taxon>Myxococcia</taxon>
        <taxon>Myxococcales</taxon>
        <taxon>Cystobacterineae</taxon>
        <taxon>Archangiaceae</taxon>
        <taxon>Stigmatella</taxon>
    </lineage>
</organism>
<reference evidence="4" key="1">
    <citation type="submission" date="2016-10" db="EMBL/GenBank/DDBJ databases">
        <authorList>
            <person name="Varghese N."/>
            <person name="Submissions S."/>
        </authorList>
    </citation>
    <scope>NUCLEOTIDE SEQUENCE [LARGE SCALE GENOMIC DNA]</scope>
    <source>
        <strain evidence="4">DSM 16858</strain>
    </source>
</reference>
<proteinExistence type="predicted"/>
<dbReference type="InterPro" id="IPR050952">
    <property type="entry name" value="TRIM-NHL_E3_ligases"/>
</dbReference>
<dbReference type="SUPFAM" id="SSF49785">
    <property type="entry name" value="Galactose-binding domain-like"/>
    <property type="match status" value="2"/>
</dbReference>
<dbReference type="PANTHER" id="PTHR24104:SF25">
    <property type="entry name" value="PROTEIN LIN-41"/>
    <property type="match status" value="1"/>
</dbReference>
<dbReference type="SUPFAM" id="SSF63825">
    <property type="entry name" value="YWTD domain"/>
    <property type="match status" value="1"/>
</dbReference>
<feature type="chain" id="PRO_5011537506" evidence="1">
    <location>
        <begin position="33"/>
        <end position="1255"/>
    </location>
</feature>
<feature type="domain" description="DUF7402" evidence="2">
    <location>
        <begin position="50"/>
        <end position="178"/>
    </location>
</feature>
<sequence>MTVARVRPRTRQPGALRRNVLLWALWAGSTPATGLAGPGPCPPPFPGGTNIAPEAHITTSSAYTDEQGVVQDGCRAVDGRIGAEGGEWVSAWELNPWIQLAWDTPRTLQAVDLYDRANTWPNVNTGRLSFSDNTVVNVTGIPPDGALKAITFAPRTVTWMKFEATGGTGNLNGLSEIAAGEVRPVTRSYARSEAVNLVFWPGVRLTASTPSNVGVRQLATKFGEDANNYHDFPSASWLQLDLGPGNVQHIHKVRLRFGEASLSATGYKIWVGNDPTNPGNNTLAADVRGNTKPIVTAEFPAIPGRFVRVQVFSPPSGVQPIRVDGLSVHSTDPKQVTRHYPVNGRGSGKAKLEPLRGWGWYHASRKASNLLSEDPVATGPDDRSDSNQQLDLAHEGAAFRVQLDDTYALEKMILGWGRAPAAPVALKVELSVDDLHYHTVFDGPAPPGHAPVLTWSTAEGHGDAKYVRVTLPRTGASPQVRGLSRLELYGLPVTSRTILPDEPPEGSVQAGRLDVPYDGYLSAAIYDSRGRLVRTLKSREPVAQGAGRPLYWDGQDDLGQALPEGPYQWKAVVSRVASRDDGSVGNTGNPSHGLAHAPHQAAALAYDPDGYLYTASSWEEPAMDLRRYKPNGTPDWAVPAKLSLAVAADGEFVYVAQWKEQDGLMANVVNRHRAGDGTRVPFPGTADGALPINPFAANPKPSSQRRATADQSRWFVGVNGLAVDTTCLWVSNYRRNRVECYAKGSGTLQGSFAVTRPLGIAADGHGFVWVAQEGHRVTQYRTALPPTSAWGVPVGSLSGLADPYAVALGVGGTQLFLTEHGTGSVRVYGTAQGGLLATHGQQARPGPLQADHFRLGHRAGIAADAEGRYTVADTGNHRLQWFYADGRLRRSMSSEFISAPFVDETGTLPHTVLSGPRQYTVDPTTGTWQYTHNWTPSDSAFVDEVSKRRRLRVNPHQGPPLYRDFLFYTADGFRGGVTVYLLEPGDTGMRRAASLGFGWTGADDNTLPGNRCFQWIDSSADGVVDSPSEVSFPEKCIAGDMHVWVSETGDLWLSQTSPAEGAVVIPLQGFDANHNPLYRFDARYTVLPPDPSPTNYRAAVIRSIPGSPRFLTLGTTAQSDAARGTAGFGSGRVVTLHHPDGSEKVRVHLPDEWKAFTLAADDEYWYTGHSRDDQHWVRMYDEDGLLIATMRPGAPSRWGAGWMDHASSLTARREPGTHTHYVYAEDVYWGRMIRYATEVPPDSLSRSEGHFTFSR</sequence>
<dbReference type="InterPro" id="IPR055826">
    <property type="entry name" value="DUF7402"/>
</dbReference>
<dbReference type="Proteomes" id="UP000199181">
    <property type="component" value="Unassembled WGS sequence"/>
</dbReference>
<dbReference type="RefSeq" id="WP_245767726.1">
    <property type="nucleotide sequence ID" value="NZ_FOIJ01000013.1"/>
</dbReference>
<dbReference type="InterPro" id="IPR011042">
    <property type="entry name" value="6-blade_b-propeller_TolB-like"/>
</dbReference>
<dbReference type="InterPro" id="IPR008979">
    <property type="entry name" value="Galactose-bd-like_sf"/>
</dbReference>
<dbReference type="EMBL" id="FOIJ01000013">
    <property type="protein sequence ID" value="SEU28145.1"/>
    <property type="molecule type" value="Genomic_DNA"/>
</dbReference>
<keyword evidence="1" id="KW-0732">Signal</keyword>
<accession>A0A1I0KSR4</accession>
<name>A0A1I0KSR4_9BACT</name>
<gene>
    <name evidence="3" type="ORF">SAMN05443639_113113</name>
</gene>
<protein>
    <submittedName>
        <fullName evidence="3">F5/8 type C domain-containing protein</fullName>
    </submittedName>
</protein>
<dbReference type="AlphaFoldDB" id="A0A1I0KSR4"/>
<dbReference type="GO" id="GO:0008270">
    <property type="term" value="F:zinc ion binding"/>
    <property type="evidence" value="ECO:0007669"/>
    <property type="project" value="UniProtKB-KW"/>
</dbReference>
<evidence type="ECO:0000313" key="4">
    <source>
        <dbReference type="Proteomes" id="UP000199181"/>
    </source>
</evidence>
<evidence type="ECO:0000256" key="1">
    <source>
        <dbReference type="SAM" id="SignalP"/>
    </source>
</evidence>